<dbReference type="EMBL" id="CP033219">
    <property type="protein sequence ID" value="AZV76922.1"/>
    <property type="molecule type" value="Genomic_DNA"/>
</dbReference>
<dbReference type="AlphaFoldDB" id="A0A3T0MYV2"/>
<feature type="domain" description="2Fe-2S ferredoxin-type" evidence="1">
    <location>
        <begin position="608"/>
        <end position="693"/>
    </location>
</feature>
<dbReference type="PROSITE" id="PS00197">
    <property type="entry name" value="2FE2S_FER_1"/>
    <property type="match status" value="1"/>
</dbReference>
<dbReference type="Pfam" id="PF00970">
    <property type="entry name" value="FAD_binding_6"/>
    <property type="match status" value="1"/>
</dbReference>
<dbReference type="InterPro" id="IPR039261">
    <property type="entry name" value="FNR_nucleotide-bd"/>
</dbReference>
<dbReference type="InterPro" id="IPR036010">
    <property type="entry name" value="2Fe-2S_ferredoxin-like_sf"/>
</dbReference>
<dbReference type="Gene3D" id="3.10.20.30">
    <property type="match status" value="1"/>
</dbReference>
<dbReference type="Pfam" id="PF00111">
    <property type="entry name" value="Fer2"/>
    <property type="match status" value="1"/>
</dbReference>
<reference evidence="3 4" key="1">
    <citation type="submission" date="2018-10" db="EMBL/GenBank/DDBJ databases">
        <title>Parasedimentitalea marina sp. nov., a psychrophilic bacterium isolated from deep seawater of the New Britain Trench.</title>
        <authorList>
            <person name="Cao J."/>
        </authorList>
    </citation>
    <scope>NUCLEOTIDE SEQUENCE [LARGE SCALE GENOMIC DNA]</scope>
    <source>
        <strain evidence="3 4">W43</strain>
    </source>
</reference>
<dbReference type="GO" id="GO:0016491">
    <property type="term" value="F:oxidoreductase activity"/>
    <property type="evidence" value="ECO:0007669"/>
    <property type="project" value="InterPro"/>
</dbReference>
<dbReference type="GO" id="GO:0051537">
    <property type="term" value="F:2 iron, 2 sulfur cluster binding"/>
    <property type="evidence" value="ECO:0007669"/>
    <property type="project" value="InterPro"/>
</dbReference>
<dbReference type="Proteomes" id="UP000283063">
    <property type="component" value="Chromosome"/>
</dbReference>
<dbReference type="InterPro" id="IPR008333">
    <property type="entry name" value="Cbr1-like_FAD-bd_dom"/>
</dbReference>
<evidence type="ECO:0000313" key="4">
    <source>
        <dbReference type="Proteomes" id="UP000283063"/>
    </source>
</evidence>
<dbReference type="SUPFAM" id="SSF52343">
    <property type="entry name" value="Ferredoxin reductase-like, C-terminal NADP-linked domain"/>
    <property type="match status" value="1"/>
</dbReference>
<sequence>MRFAMADQALLQQSPFHSGEQDAQARVGKRDAMEAFGKIAIRPFMPDQHRAFFEKIPFVVLGSVDEGGWPWASIVTGGNDFITSPSDTRLDLAAMPVAEDPLLGSIKNGAPIGMLGIEIPTRRRNRMNANVIATSETGFSLGVAQSFGNCPQYIQTRDIEFIRDPAAKIDRPAADRFTTLDSEATAFIERSDTFFVTSFINPDNGLVAEGVDVSHRGGRSGFVKVDGNTLTIPDYSGNNFFNTIGNFLVNPKAGLIFPDFETGDVLMLTGTVEMLWEDHPEVTAFKGAERGWRFTLDHGLRVHDALPFRAEFGEWSPNSLMADDWATSIARQEVEEQRNTWRTLRVTKIVDESSVIRSFYFEPTDSNPLFSFEAGQFLTVRVTPEGNGPQVRTYTLSSAPGDPTYRISVKREPGGIVSNHLHDSLNVGDTIEAKAPKGSFFIDALEKRPAVLIAGGVGITPIMAMTRHVLNETVRKRFTRPLTVFHAAHATDQRAFTEAFRAAKTDTGGKIRYISVIGNPAGHETLGTDFDATGHINADIFRQHLALDDYDFYLCGPPPFMQGVYDSLRGLGVRDARIYAEAFGPAALARTADEGTAPDALEPEAELAVVKFEASGFEQNWEKGDGTLLETAEAHGLTPDFSCRAGSCGSCAVKKLSGEVAYRTPPTADVAEGEVLICCSVPAEGSTSLVLDL</sequence>
<gene>
    <name evidence="3" type="ORF">EBB79_02760</name>
</gene>
<proteinExistence type="predicted"/>
<dbReference type="InterPro" id="IPR012675">
    <property type="entry name" value="Beta-grasp_dom_sf"/>
</dbReference>
<dbReference type="PRINTS" id="PR00410">
    <property type="entry name" value="PHEHYDRXLASE"/>
</dbReference>
<keyword evidence="4" id="KW-1185">Reference proteome</keyword>
<dbReference type="Gene3D" id="2.40.30.10">
    <property type="entry name" value="Translation factors"/>
    <property type="match status" value="1"/>
</dbReference>
<dbReference type="SUPFAM" id="SSF54292">
    <property type="entry name" value="2Fe-2S ferredoxin-like"/>
    <property type="match status" value="1"/>
</dbReference>
<dbReference type="CDD" id="cd00207">
    <property type="entry name" value="fer2"/>
    <property type="match status" value="1"/>
</dbReference>
<dbReference type="InterPro" id="IPR017927">
    <property type="entry name" value="FAD-bd_FR_type"/>
</dbReference>
<dbReference type="InterPro" id="IPR001433">
    <property type="entry name" value="OxRdtase_FAD/NAD-bd"/>
</dbReference>
<dbReference type="InterPro" id="IPR012349">
    <property type="entry name" value="Split_barrel_FMN-bd"/>
</dbReference>
<dbReference type="InterPro" id="IPR006058">
    <property type="entry name" value="2Fe2S_fd_BS"/>
</dbReference>
<protein>
    <submittedName>
        <fullName evidence="3">Pyridoxamine 5'-phosphate oxidase</fullName>
    </submittedName>
</protein>
<accession>A0A3T0MYV2</accession>
<evidence type="ECO:0000259" key="2">
    <source>
        <dbReference type="PROSITE" id="PS51384"/>
    </source>
</evidence>
<dbReference type="InterPro" id="IPR017938">
    <property type="entry name" value="Riboflavin_synthase-like_b-brl"/>
</dbReference>
<feature type="domain" description="FAD-binding FR-type" evidence="2">
    <location>
        <begin position="339"/>
        <end position="443"/>
    </location>
</feature>
<dbReference type="Gene3D" id="3.40.50.80">
    <property type="entry name" value="Nucleotide-binding domain of ferredoxin-NADP reductase (FNR) module"/>
    <property type="match status" value="1"/>
</dbReference>
<name>A0A3T0MYV2_9RHOB</name>
<dbReference type="SUPFAM" id="SSF50475">
    <property type="entry name" value="FMN-binding split barrel"/>
    <property type="match status" value="1"/>
</dbReference>
<dbReference type="PANTHER" id="PTHR42815:SF2">
    <property type="entry name" value="FAD-BINDING, PUTATIVE (AFU_ORTHOLOGUE AFUA_6G07600)-RELATED"/>
    <property type="match status" value="1"/>
</dbReference>
<dbReference type="PROSITE" id="PS51384">
    <property type="entry name" value="FAD_FR"/>
    <property type="match status" value="1"/>
</dbReference>
<dbReference type="Gene3D" id="2.30.110.10">
    <property type="entry name" value="Electron Transport, Fmn-binding Protein, Chain A"/>
    <property type="match status" value="1"/>
</dbReference>
<dbReference type="KEGG" id="sedi:EBB79_02760"/>
<dbReference type="PROSITE" id="PS51085">
    <property type="entry name" value="2FE2S_FER_2"/>
    <property type="match status" value="1"/>
</dbReference>
<evidence type="ECO:0000313" key="3">
    <source>
        <dbReference type="EMBL" id="AZV76922.1"/>
    </source>
</evidence>
<dbReference type="InterPro" id="IPR001041">
    <property type="entry name" value="2Fe-2S_ferredoxin-type"/>
</dbReference>
<dbReference type="PANTHER" id="PTHR42815">
    <property type="entry name" value="FAD-BINDING, PUTATIVE (AFU_ORTHOLOGUE AFUA_6G07600)-RELATED"/>
    <property type="match status" value="1"/>
</dbReference>
<dbReference type="OrthoDB" id="9786134at2"/>
<dbReference type="CDD" id="cd06184">
    <property type="entry name" value="flavohem_like_fad_nad_binding"/>
    <property type="match status" value="1"/>
</dbReference>
<dbReference type="Pfam" id="PF00175">
    <property type="entry name" value="NAD_binding_1"/>
    <property type="match status" value="1"/>
</dbReference>
<dbReference type="SUPFAM" id="SSF63380">
    <property type="entry name" value="Riboflavin synthase domain-like"/>
    <property type="match status" value="1"/>
</dbReference>
<organism evidence="3 4">
    <name type="scientific">Parasedimentitalea marina</name>
    <dbReference type="NCBI Taxonomy" id="2483033"/>
    <lineage>
        <taxon>Bacteria</taxon>
        <taxon>Pseudomonadati</taxon>
        <taxon>Pseudomonadota</taxon>
        <taxon>Alphaproteobacteria</taxon>
        <taxon>Rhodobacterales</taxon>
        <taxon>Paracoccaceae</taxon>
        <taxon>Parasedimentitalea</taxon>
    </lineage>
</organism>
<evidence type="ECO:0000259" key="1">
    <source>
        <dbReference type="PROSITE" id="PS51085"/>
    </source>
</evidence>